<dbReference type="InterPro" id="IPR009075">
    <property type="entry name" value="AcylCo_DH/oxidase_C"/>
</dbReference>
<keyword evidence="1" id="KW-0285">Flavoprotein</keyword>
<dbReference type="InterPro" id="IPR036250">
    <property type="entry name" value="AcylCo_DH-like_C"/>
</dbReference>
<organism evidence="3 4">
    <name type="scientific">Phenylobacterium ferrooxidans</name>
    <dbReference type="NCBI Taxonomy" id="2982689"/>
    <lineage>
        <taxon>Bacteria</taxon>
        <taxon>Pseudomonadati</taxon>
        <taxon>Pseudomonadota</taxon>
        <taxon>Alphaproteobacteria</taxon>
        <taxon>Caulobacterales</taxon>
        <taxon>Caulobacteraceae</taxon>
        <taxon>Phenylobacterium</taxon>
    </lineage>
</organism>
<dbReference type="RefSeq" id="WP_377371457.1">
    <property type="nucleotide sequence ID" value="NZ_JAOTJD010000048.1"/>
</dbReference>
<dbReference type="PANTHER" id="PTHR43884">
    <property type="entry name" value="ACYL-COA DEHYDROGENASE"/>
    <property type="match status" value="1"/>
</dbReference>
<accession>A0ABW6CTQ4</accession>
<evidence type="ECO:0000313" key="3">
    <source>
        <dbReference type="EMBL" id="MFD3266164.1"/>
    </source>
</evidence>
<dbReference type="Proteomes" id="UP001598130">
    <property type="component" value="Unassembled WGS sequence"/>
</dbReference>
<evidence type="ECO:0000313" key="4">
    <source>
        <dbReference type="Proteomes" id="UP001598130"/>
    </source>
</evidence>
<dbReference type="Pfam" id="PF00441">
    <property type="entry name" value="Acyl-CoA_dh_1"/>
    <property type="match status" value="1"/>
</dbReference>
<feature type="domain" description="Acyl-CoA dehydrogenase/oxidase C-terminal" evidence="2">
    <location>
        <begin position="1"/>
        <end position="97"/>
    </location>
</feature>
<proteinExistence type="predicted"/>
<dbReference type="EMBL" id="JAOTJD010000048">
    <property type="protein sequence ID" value="MFD3266164.1"/>
    <property type="molecule type" value="Genomic_DNA"/>
</dbReference>
<evidence type="ECO:0000256" key="1">
    <source>
        <dbReference type="ARBA" id="ARBA00022630"/>
    </source>
</evidence>
<name>A0ABW6CTQ4_9CAUL</name>
<protein>
    <submittedName>
        <fullName evidence="3">Acyl-CoA dehydrogenase family protein</fullName>
    </submittedName>
</protein>
<dbReference type="SUPFAM" id="SSF47203">
    <property type="entry name" value="Acyl-CoA dehydrogenase C-terminal domain-like"/>
    <property type="match status" value="1"/>
</dbReference>
<keyword evidence="4" id="KW-1185">Reference proteome</keyword>
<reference evidence="3 4" key="1">
    <citation type="submission" date="2022-09" db="EMBL/GenBank/DDBJ databases">
        <title>New species of Phenylobacterium.</title>
        <authorList>
            <person name="Mieszkin S."/>
        </authorList>
    </citation>
    <scope>NUCLEOTIDE SEQUENCE [LARGE SCALE GENOMIC DNA]</scope>
    <source>
        <strain evidence="3 4">HK31-G</strain>
    </source>
</reference>
<dbReference type="Gene3D" id="1.20.140.10">
    <property type="entry name" value="Butyryl-CoA Dehydrogenase, subunit A, domain 3"/>
    <property type="match status" value="1"/>
</dbReference>
<dbReference type="PANTHER" id="PTHR43884:SF12">
    <property type="entry name" value="ISOVALERYL-COA DEHYDROGENASE, MITOCHONDRIAL-RELATED"/>
    <property type="match status" value="1"/>
</dbReference>
<evidence type="ECO:0000259" key="2">
    <source>
        <dbReference type="Pfam" id="PF00441"/>
    </source>
</evidence>
<comment type="caution">
    <text evidence="3">The sequence shown here is derived from an EMBL/GenBank/DDBJ whole genome shotgun (WGS) entry which is preliminary data.</text>
</comment>
<sequence length="103" mass="11918">MQWMVVDNEIDIRTARWATLAAACKPQRGEPFRAKAAMAPLLASEGASRVVDRAIQIHHGYGVIKDFPFERWYREMRIRRIGEGPSEVQRIVMARELFDQALY</sequence>
<gene>
    <name evidence="3" type="ORF">OCL97_19625</name>
</gene>